<dbReference type="Proteomes" id="UP000019849">
    <property type="component" value="Unassembled WGS sequence"/>
</dbReference>
<evidence type="ECO:0000313" key="5">
    <source>
        <dbReference type="EMBL" id="EXL01489.1"/>
    </source>
</evidence>
<dbReference type="EMBL" id="JENY01000042">
    <property type="protein sequence ID" value="EXL01489.1"/>
    <property type="molecule type" value="Genomic_DNA"/>
</dbReference>
<comment type="similarity">
    <text evidence="1">Belongs to the leucine-binding protein family.</text>
</comment>
<dbReference type="PATRIC" id="fig|69279.3.peg.4658"/>
<dbReference type="InterPro" id="IPR028082">
    <property type="entry name" value="Peripla_BP_I"/>
</dbReference>
<dbReference type="eggNOG" id="COG0683">
    <property type="taxonomic scope" value="Bacteria"/>
</dbReference>
<organism evidence="5 6">
    <name type="scientific">Aquamicrobium defluvii</name>
    <dbReference type="NCBI Taxonomy" id="69279"/>
    <lineage>
        <taxon>Bacteria</taxon>
        <taxon>Pseudomonadati</taxon>
        <taxon>Pseudomonadota</taxon>
        <taxon>Alphaproteobacteria</taxon>
        <taxon>Hyphomicrobiales</taxon>
        <taxon>Phyllobacteriaceae</taxon>
        <taxon>Aquamicrobium</taxon>
    </lineage>
</organism>
<sequence length="339" mass="36798">MFEETLAGRDDLPYTAKFVIYDDKSDPTDAVNSVRKLIDDDEAHVVICCTTTPASMAVLETVNAAKVPNISMASGESIARPAEERHFTFRTVPGDRLMLQRVFAHMREQGFSKLAFAGLEDSYGQSGWEEFQSAAKETGMEIVGSERFSRTDTSFTPQALRLRQANPDAIYIHSIPPSANLMHQALGQVGFPGAVYHGSGVANKAFLGINPEAIEGGYAGVGTVIVHDQVPETHPLQKVISDFARSYENRFGAGQADMFAVSGWDAGRVAVEGLRRASEKGSPEDLAAFRLNVRDAIESITDFKTASGVFNYSPSNHVGLDLSGLAVVRIENGKFVFVE</sequence>
<evidence type="ECO:0000259" key="4">
    <source>
        <dbReference type="Pfam" id="PF13458"/>
    </source>
</evidence>
<dbReference type="HOGENOM" id="CLU_027128_0_1_5"/>
<evidence type="ECO:0000313" key="6">
    <source>
        <dbReference type="Proteomes" id="UP000019849"/>
    </source>
</evidence>
<evidence type="ECO:0000256" key="2">
    <source>
        <dbReference type="ARBA" id="ARBA00022729"/>
    </source>
</evidence>
<dbReference type="AlphaFoldDB" id="A0A011SQP1"/>
<dbReference type="GO" id="GO:0006865">
    <property type="term" value="P:amino acid transport"/>
    <property type="evidence" value="ECO:0007669"/>
    <property type="project" value="UniProtKB-KW"/>
</dbReference>
<dbReference type="PANTHER" id="PTHR30483:SF38">
    <property type="entry name" value="BLR7848 PROTEIN"/>
    <property type="match status" value="1"/>
</dbReference>
<dbReference type="STRING" id="69279.BG36_19035"/>
<protein>
    <recommendedName>
        <fullName evidence="4">Leucine-binding protein domain-containing protein</fullName>
    </recommendedName>
</protein>
<reference evidence="5 6" key="1">
    <citation type="submission" date="2014-02" db="EMBL/GenBank/DDBJ databases">
        <title>Aquamicrobium defluvii Genome sequencing.</title>
        <authorList>
            <person name="Wang X."/>
        </authorList>
    </citation>
    <scope>NUCLEOTIDE SEQUENCE [LARGE SCALE GENOMIC DNA]</scope>
    <source>
        <strain evidence="5 6">W13Z1</strain>
    </source>
</reference>
<dbReference type="Gene3D" id="3.40.50.2300">
    <property type="match status" value="2"/>
</dbReference>
<keyword evidence="2" id="KW-0732">Signal</keyword>
<evidence type="ECO:0000256" key="3">
    <source>
        <dbReference type="ARBA" id="ARBA00022970"/>
    </source>
</evidence>
<keyword evidence="3" id="KW-0813">Transport</keyword>
<dbReference type="Pfam" id="PF13458">
    <property type="entry name" value="Peripla_BP_6"/>
    <property type="match status" value="1"/>
</dbReference>
<dbReference type="InterPro" id="IPR028081">
    <property type="entry name" value="Leu-bd"/>
</dbReference>
<gene>
    <name evidence="5" type="ORF">BG36_19035</name>
</gene>
<comment type="caution">
    <text evidence="5">The sequence shown here is derived from an EMBL/GenBank/DDBJ whole genome shotgun (WGS) entry which is preliminary data.</text>
</comment>
<dbReference type="InterPro" id="IPR051010">
    <property type="entry name" value="BCAA_transport"/>
</dbReference>
<dbReference type="CDD" id="cd06333">
    <property type="entry name" value="PBP1_ABC_RPA1789-like"/>
    <property type="match status" value="1"/>
</dbReference>
<accession>A0A011SQP1</accession>
<keyword evidence="3" id="KW-0029">Amino-acid transport</keyword>
<evidence type="ECO:0000256" key="1">
    <source>
        <dbReference type="ARBA" id="ARBA00010062"/>
    </source>
</evidence>
<dbReference type="SUPFAM" id="SSF53822">
    <property type="entry name" value="Periplasmic binding protein-like I"/>
    <property type="match status" value="1"/>
</dbReference>
<dbReference type="PANTHER" id="PTHR30483">
    <property type="entry name" value="LEUCINE-SPECIFIC-BINDING PROTEIN"/>
    <property type="match status" value="1"/>
</dbReference>
<proteinExistence type="inferred from homology"/>
<name>A0A011SQP1_9HYPH</name>
<feature type="domain" description="Leucine-binding protein" evidence="4">
    <location>
        <begin position="15"/>
        <end position="331"/>
    </location>
</feature>